<accession>A0A8G2CC56</accession>
<comment type="caution">
    <text evidence="3">The sequence shown here is derived from an EMBL/GenBank/DDBJ whole genome shotgun (WGS) entry which is preliminary data.</text>
</comment>
<dbReference type="EMBL" id="FQZR01000011">
    <property type="protein sequence ID" value="SHJ72386.1"/>
    <property type="molecule type" value="Genomic_DNA"/>
</dbReference>
<evidence type="ECO:0000256" key="1">
    <source>
        <dbReference type="SAM" id="Coils"/>
    </source>
</evidence>
<protein>
    <submittedName>
        <fullName evidence="3">Uncharacterized protein</fullName>
    </submittedName>
</protein>
<feature type="region of interest" description="Disordered" evidence="2">
    <location>
        <begin position="40"/>
        <end position="67"/>
    </location>
</feature>
<sequence length="140" mass="15514">MKRYYSPSENCFPQEGSLPEDAILISEDNFLQLLRDQERGMAIQPDENGHPVTVTPPPAPEPPAPTEQELAQQRITEITQQLTANDLASVRPLRAIFDAQKKGVEPNALDEARLTELEEQAQALRAELVTLNEQLNADAG</sequence>
<evidence type="ECO:0000313" key="4">
    <source>
        <dbReference type="Proteomes" id="UP000184001"/>
    </source>
</evidence>
<gene>
    <name evidence="3" type="ORF">SAMN05660830_03087</name>
</gene>
<feature type="compositionally biased region" description="Pro residues" evidence="2">
    <location>
        <begin position="54"/>
        <end position="65"/>
    </location>
</feature>
<evidence type="ECO:0000313" key="3">
    <source>
        <dbReference type="EMBL" id="SHJ72386.1"/>
    </source>
</evidence>
<dbReference type="Proteomes" id="UP000184001">
    <property type="component" value="Unassembled WGS sequence"/>
</dbReference>
<dbReference type="AlphaFoldDB" id="A0A8G2CC56"/>
<organism evidence="3 4">
    <name type="scientific">Halodesulfovibrio aestuarii</name>
    <dbReference type="NCBI Taxonomy" id="126333"/>
    <lineage>
        <taxon>Bacteria</taxon>
        <taxon>Pseudomonadati</taxon>
        <taxon>Thermodesulfobacteriota</taxon>
        <taxon>Desulfovibrionia</taxon>
        <taxon>Desulfovibrionales</taxon>
        <taxon>Desulfovibrionaceae</taxon>
        <taxon>Halodesulfovibrio</taxon>
    </lineage>
</organism>
<reference evidence="3 4" key="1">
    <citation type="submission" date="2016-11" db="EMBL/GenBank/DDBJ databases">
        <authorList>
            <person name="Varghese N."/>
            <person name="Submissions S."/>
        </authorList>
    </citation>
    <scope>NUCLEOTIDE SEQUENCE [LARGE SCALE GENOMIC DNA]</scope>
    <source>
        <strain evidence="3 4">DSM 17919</strain>
    </source>
</reference>
<proteinExistence type="predicted"/>
<dbReference type="RefSeq" id="WP_019999260.1">
    <property type="nucleotide sequence ID" value="NZ_CP192220.1"/>
</dbReference>
<feature type="coiled-coil region" evidence="1">
    <location>
        <begin position="107"/>
        <end position="134"/>
    </location>
</feature>
<keyword evidence="1" id="KW-0175">Coiled coil</keyword>
<evidence type="ECO:0000256" key="2">
    <source>
        <dbReference type="SAM" id="MobiDB-lite"/>
    </source>
</evidence>
<name>A0A8G2CC56_9BACT</name>